<dbReference type="Proteomes" id="UP000286848">
    <property type="component" value="Unassembled WGS sequence"/>
</dbReference>
<dbReference type="EMBL" id="BFFP01000071">
    <property type="protein sequence ID" value="GBG95884.1"/>
    <property type="molecule type" value="Genomic_DNA"/>
</dbReference>
<keyword evidence="3" id="KW-1185">Reference proteome</keyword>
<protein>
    <submittedName>
        <fullName evidence="2">MarR family transcriptional regulator</fullName>
    </submittedName>
</protein>
<feature type="domain" description="HTH marR-type" evidence="1">
    <location>
        <begin position="1"/>
        <end position="135"/>
    </location>
</feature>
<gene>
    <name evidence="2" type="primary">marR</name>
    <name evidence="2" type="ORF">LFYK43_23430</name>
</gene>
<dbReference type="RefSeq" id="WP_124978567.1">
    <property type="nucleotide sequence ID" value="NZ_BFFP01000071.1"/>
</dbReference>
<dbReference type="InterPro" id="IPR036390">
    <property type="entry name" value="WH_DNA-bd_sf"/>
</dbReference>
<dbReference type="InterPro" id="IPR000835">
    <property type="entry name" value="HTH_MarR-typ"/>
</dbReference>
<dbReference type="Pfam" id="PF12802">
    <property type="entry name" value="MarR_2"/>
    <property type="match status" value="1"/>
</dbReference>
<dbReference type="AlphaFoldDB" id="A0A401IWG9"/>
<comment type="caution">
    <text evidence="2">The sequence shown here is derived from an EMBL/GenBank/DDBJ whole genome shotgun (WGS) entry which is preliminary data.</text>
</comment>
<accession>A0A401IWG9</accession>
<dbReference type="Gene3D" id="1.10.10.10">
    <property type="entry name" value="Winged helix-like DNA-binding domain superfamily/Winged helix DNA-binding domain"/>
    <property type="match status" value="1"/>
</dbReference>
<dbReference type="PROSITE" id="PS50995">
    <property type="entry name" value="HTH_MARR_2"/>
    <property type="match status" value="1"/>
</dbReference>
<evidence type="ECO:0000313" key="2">
    <source>
        <dbReference type="EMBL" id="GBG95884.1"/>
    </source>
</evidence>
<proteinExistence type="predicted"/>
<evidence type="ECO:0000313" key="3">
    <source>
        <dbReference type="Proteomes" id="UP000286848"/>
    </source>
</evidence>
<dbReference type="GO" id="GO:0003700">
    <property type="term" value="F:DNA-binding transcription factor activity"/>
    <property type="evidence" value="ECO:0007669"/>
    <property type="project" value="InterPro"/>
</dbReference>
<reference evidence="2 3" key="1">
    <citation type="journal article" date="2019" name="Int. J. Syst. Evol. Microbiol.">
        <title>Lactobacillus salitolerans sp. nov., a novel lactic acid bacterium isolated from spent mushroom substrates.</title>
        <authorList>
            <person name="Tohno M."/>
            <person name="Tanizawa Y."/>
            <person name="Kojima Y."/>
            <person name="Sakamoto M."/>
            <person name="Nakamura Y."/>
            <person name="Ohkuma M."/>
            <person name="Kobayashi H."/>
        </authorList>
    </citation>
    <scope>NUCLEOTIDE SEQUENCE [LARGE SCALE GENOMIC DNA]</scope>
    <source>
        <strain evidence="2 3">YK43</strain>
    </source>
</reference>
<organism evidence="2 3">
    <name type="scientific">Ligilactobacillus salitolerans</name>
    <dbReference type="NCBI Taxonomy" id="1808352"/>
    <lineage>
        <taxon>Bacteria</taxon>
        <taxon>Bacillati</taxon>
        <taxon>Bacillota</taxon>
        <taxon>Bacilli</taxon>
        <taxon>Lactobacillales</taxon>
        <taxon>Lactobacillaceae</taxon>
        <taxon>Ligilactobacillus</taxon>
    </lineage>
</organism>
<dbReference type="SUPFAM" id="SSF46785">
    <property type="entry name" value="Winged helix' DNA-binding domain"/>
    <property type="match status" value="1"/>
</dbReference>
<dbReference type="OrthoDB" id="2328486at2"/>
<evidence type="ECO:0000259" key="1">
    <source>
        <dbReference type="PROSITE" id="PS50995"/>
    </source>
</evidence>
<dbReference type="InterPro" id="IPR036388">
    <property type="entry name" value="WH-like_DNA-bd_sf"/>
</dbReference>
<name>A0A401IWG9_9LACO</name>
<dbReference type="SMART" id="SM00347">
    <property type="entry name" value="HTH_MARR"/>
    <property type="match status" value="1"/>
</dbReference>
<sequence>MKESLAALIDVQRNYQQILKKMTKKHSLTIAEWQLMQNISDGNQTQTQLVAVTQLDVSTLSRQLGRLVEKKLLAVEKLEEKGAARKKYLYQLTDVGRKAFEDMQADFFSMSQDLFGPWTKEEQNLLKILLNRLKTSFERI</sequence>